<comment type="caution">
    <text evidence="4">The sequence shown here is derived from an EMBL/GenBank/DDBJ whole genome shotgun (WGS) entry which is preliminary data.</text>
</comment>
<dbReference type="PANTHER" id="PTHR43377">
    <property type="entry name" value="BILIVERDIN REDUCTASE A"/>
    <property type="match status" value="1"/>
</dbReference>
<protein>
    <submittedName>
        <fullName evidence="4">Gfo/Idh/MocA family protein</fullName>
    </submittedName>
</protein>
<dbReference type="EMBL" id="JBHSRI010000002">
    <property type="protein sequence ID" value="MFC6038121.1"/>
    <property type="molecule type" value="Genomic_DNA"/>
</dbReference>
<feature type="domain" description="Gfo/Idh/MocA-like oxidoreductase N-terminal" evidence="2">
    <location>
        <begin position="6"/>
        <end position="119"/>
    </location>
</feature>
<dbReference type="Gene3D" id="3.30.360.10">
    <property type="entry name" value="Dihydrodipicolinate Reductase, domain 2"/>
    <property type="match status" value="1"/>
</dbReference>
<gene>
    <name evidence="4" type="ORF">ACFPYN_01525</name>
</gene>
<evidence type="ECO:0000256" key="1">
    <source>
        <dbReference type="ARBA" id="ARBA00010928"/>
    </source>
</evidence>
<dbReference type="Pfam" id="PF02894">
    <property type="entry name" value="GFO_IDH_MocA_C"/>
    <property type="match status" value="1"/>
</dbReference>
<dbReference type="RefSeq" id="WP_377732122.1">
    <property type="nucleotide sequence ID" value="NZ_JBHSRI010000002.1"/>
</dbReference>
<name>A0ABW1L4K6_9BACL</name>
<keyword evidence="5" id="KW-1185">Reference proteome</keyword>
<comment type="similarity">
    <text evidence="1">Belongs to the Gfo/Idh/MocA family.</text>
</comment>
<dbReference type="Proteomes" id="UP001596170">
    <property type="component" value="Unassembled WGS sequence"/>
</dbReference>
<dbReference type="PANTHER" id="PTHR43377:SF1">
    <property type="entry name" value="BILIVERDIN REDUCTASE A"/>
    <property type="match status" value="1"/>
</dbReference>
<evidence type="ECO:0000259" key="3">
    <source>
        <dbReference type="Pfam" id="PF02894"/>
    </source>
</evidence>
<accession>A0ABW1L4K6</accession>
<evidence type="ECO:0000313" key="4">
    <source>
        <dbReference type="EMBL" id="MFC6038121.1"/>
    </source>
</evidence>
<dbReference type="InterPro" id="IPR051450">
    <property type="entry name" value="Gfo/Idh/MocA_Oxidoreductases"/>
</dbReference>
<dbReference type="InterPro" id="IPR004104">
    <property type="entry name" value="Gfo/Idh/MocA-like_OxRdtase_C"/>
</dbReference>
<dbReference type="SUPFAM" id="SSF51735">
    <property type="entry name" value="NAD(P)-binding Rossmann-fold domains"/>
    <property type="match status" value="1"/>
</dbReference>
<dbReference type="InterPro" id="IPR036291">
    <property type="entry name" value="NAD(P)-bd_dom_sf"/>
</dbReference>
<dbReference type="Pfam" id="PF01408">
    <property type="entry name" value="GFO_IDH_MocA"/>
    <property type="match status" value="1"/>
</dbReference>
<feature type="domain" description="Gfo/Idh/MocA-like oxidoreductase C-terminal" evidence="3">
    <location>
        <begin position="136"/>
        <end position="308"/>
    </location>
</feature>
<dbReference type="InterPro" id="IPR000683">
    <property type="entry name" value="Gfo/Idh/MocA-like_OxRdtase_N"/>
</dbReference>
<dbReference type="Gene3D" id="3.40.50.720">
    <property type="entry name" value="NAD(P)-binding Rossmann-like Domain"/>
    <property type="match status" value="1"/>
</dbReference>
<sequence>MNQTTFAIIGTGIVGERIIQQLLANDNCKIISIFDENTPRVQEISEKYQLPIASTLDELFNMKPHWVYIGTPPNSHATLALEAAKKGCFVLSEKPLSHDVESGKTMVEGTKQANVITAMHFPLMYSPAIQTLMSEVANHTLGDILRIELHTYFPHWPRKWQQNPWIGSRAQGGFIREVFPHYFQIMYRLLGNFSFSAHQTRYPENQQLSEIGSSAIGQTDTGIPLVINGLCGMGQQETLLFKVFGTKKVMTIKNWSELWVSEQDQPEVRVELNDQSTTLWDACHDAKNGREATLVSFEEGLIVQRWIDELLT</sequence>
<proteinExistence type="inferred from homology"/>
<evidence type="ECO:0000313" key="5">
    <source>
        <dbReference type="Proteomes" id="UP001596170"/>
    </source>
</evidence>
<dbReference type="SUPFAM" id="SSF55347">
    <property type="entry name" value="Glyceraldehyde-3-phosphate dehydrogenase-like, C-terminal domain"/>
    <property type="match status" value="1"/>
</dbReference>
<evidence type="ECO:0000259" key="2">
    <source>
        <dbReference type="Pfam" id="PF01408"/>
    </source>
</evidence>
<reference evidence="5" key="1">
    <citation type="journal article" date="2019" name="Int. J. Syst. Evol. Microbiol.">
        <title>The Global Catalogue of Microorganisms (GCM) 10K type strain sequencing project: providing services to taxonomists for standard genome sequencing and annotation.</title>
        <authorList>
            <consortium name="The Broad Institute Genomics Platform"/>
            <consortium name="The Broad Institute Genome Sequencing Center for Infectious Disease"/>
            <person name="Wu L."/>
            <person name="Ma J."/>
        </authorList>
    </citation>
    <scope>NUCLEOTIDE SEQUENCE [LARGE SCALE GENOMIC DNA]</scope>
    <source>
        <strain evidence="5">CCUG 54527</strain>
    </source>
</reference>
<organism evidence="4 5">
    <name type="scientific">Paenisporosarcina macmurdoensis</name>
    <dbReference type="NCBI Taxonomy" id="212659"/>
    <lineage>
        <taxon>Bacteria</taxon>
        <taxon>Bacillati</taxon>
        <taxon>Bacillota</taxon>
        <taxon>Bacilli</taxon>
        <taxon>Bacillales</taxon>
        <taxon>Caryophanaceae</taxon>
        <taxon>Paenisporosarcina</taxon>
    </lineage>
</organism>